<evidence type="ECO:0000313" key="2">
    <source>
        <dbReference type="EMBL" id="EAT47191.1"/>
    </source>
</evidence>
<dbReference type="KEGG" id="aag:5571835"/>
<dbReference type="Proteomes" id="UP000682892">
    <property type="component" value="Chromosome 1"/>
</dbReference>
<feature type="region of interest" description="Disordered" evidence="1">
    <location>
        <begin position="123"/>
        <end position="151"/>
    </location>
</feature>
<feature type="compositionally biased region" description="Polar residues" evidence="1">
    <location>
        <begin position="309"/>
        <end position="320"/>
    </location>
</feature>
<protein>
    <submittedName>
        <fullName evidence="2">AAEL001688-PA</fullName>
    </submittedName>
</protein>
<dbReference type="EMBL" id="CH477224">
    <property type="protein sequence ID" value="EAT47191.1"/>
    <property type="molecule type" value="Genomic_DNA"/>
</dbReference>
<feature type="compositionally biased region" description="Low complexity" evidence="1">
    <location>
        <begin position="136"/>
        <end position="145"/>
    </location>
</feature>
<dbReference type="OrthoDB" id="7763534at2759"/>
<evidence type="ECO:0000313" key="3">
    <source>
        <dbReference type="Proteomes" id="UP000682892"/>
    </source>
</evidence>
<proteinExistence type="predicted"/>
<dbReference type="HOGENOM" id="CLU_392922_0_0_1"/>
<feature type="compositionally biased region" description="Low complexity" evidence="1">
    <location>
        <begin position="70"/>
        <end position="85"/>
    </location>
</feature>
<gene>
    <name evidence="2" type="ORF">AaeL_AAEL001688</name>
</gene>
<sequence>MDEFVESILRKWNLMDLVDRFRDEEVNEEAFLFLTPEIIKELIPKLGRRAIFTARFNEFKQTLQGNEVQAGSSARSSASPTPAESNALQPTVRYSPSVTEEAARTSSADNAKQFEKYFLEQLSPHPSVPSGSDPIATTTEPSTSEAEYDPSAKRIKLESLEVEDYGDPILLEDSSQDSESLMVESNYSMNIKMKDPQVPGVEKLRLLLQQSPFARYLLGLSELDKFNRIDLTNVVVHYIYFNRQNDRSRSDTFNYWADAIVALFPNEVKDNYYSAKEGYTGRLQARYSYMMRVRKNETSRQANHPEEGPSQSSSNPNEDSYPSEKGPSFLHPAELQIVEELRRIVSSCFVMRDTLHSKTLTPNQRNILTANIVNYLMDKNGGPIPLQELELYAKAIEQIFPNENASIYFRRKGECARVNGKLFDRYGYMKRKRSLAQGKSYNDFLDSNTPIGKLWEIKTVDEARALWNETYKARKEVSKKVVPAKLFEQFPFLAQPDGYTLFLDDFDQDHPHAIDTFKRHWPEFATSIYRYIEENNFLKGVNEFETEGYQTNILTSCLILLPLLFKLMVRNEKHWSPTRLDVCRNFVLYATDFKQAVHQLKQRQELLNLWKLRINPVVVAIGPSIADIESSYIVIEHVFYRMETVPDAVETCVKIHTAMNLQYLDEVASPWMLVQRFVMKVELPKDNITTKVFAVLEILGRPMR</sequence>
<reference evidence="2" key="3">
    <citation type="submission" date="2012-09" db="EMBL/GenBank/DDBJ databases">
        <authorList>
            <consortium name="VectorBase"/>
        </authorList>
    </citation>
    <scope>NUCLEOTIDE SEQUENCE</scope>
    <source>
        <strain evidence="2">Liverpool</strain>
    </source>
</reference>
<dbReference type="OMA" id="VQRFVMK"/>
<reference evidence="2" key="1">
    <citation type="submission" date="2005-10" db="EMBL/GenBank/DDBJ databases">
        <authorList>
            <person name="Loftus B.J."/>
            <person name="Nene V.M."/>
            <person name="Hannick L.I."/>
            <person name="Bidwell S."/>
            <person name="Haas B."/>
            <person name="Amedeo P."/>
            <person name="Orvis J."/>
            <person name="Wortman J.R."/>
            <person name="White O.R."/>
            <person name="Salzberg S."/>
            <person name="Shumway M."/>
            <person name="Koo H."/>
            <person name="Zhao Y."/>
            <person name="Holmes M."/>
            <person name="Miller J."/>
            <person name="Schatz M."/>
            <person name="Pop M."/>
            <person name="Pai G."/>
            <person name="Utterback T."/>
            <person name="Rogers Y.-H."/>
            <person name="Kravitz S."/>
            <person name="Fraser C.M."/>
        </authorList>
    </citation>
    <scope>NUCLEOTIDE SEQUENCE</scope>
    <source>
        <strain evidence="2">Liverpool</strain>
    </source>
</reference>
<dbReference type="Gene3D" id="1.10.150.50">
    <property type="entry name" value="Transcription Factor, Ets-1"/>
    <property type="match status" value="1"/>
</dbReference>
<evidence type="ECO:0000256" key="1">
    <source>
        <dbReference type="SAM" id="MobiDB-lite"/>
    </source>
</evidence>
<dbReference type="AlphaFoldDB" id="A0A1S4EZH0"/>
<feature type="region of interest" description="Disordered" evidence="1">
    <location>
        <begin position="297"/>
        <end position="326"/>
    </location>
</feature>
<name>A0A1S4EZH0_AEDAE</name>
<feature type="compositionally biased region" description="Basic and acidic residues" evidence="1">
    <location>
        <begin position="297"/>
        <end position="307"/>
    </location>
</feature>
<dbReference type="InterPro" id="IPR013761">
    <property type="entry name" value="SAM/pointed_sf"/>
</dbReference>
<organism evidence="2 3">
    <name type="scientific">Aedes aegypti</name>
    <name type="common">Yellowfever mosquito</name>
    <name type="synonym">Culex aegypti</name>
    <dbReference type="NCBI Taxonomy" id="7159"/>
    <lineage>
        <taxon>Eukaryota</taxon>
        <taxon>Metazoa</taxon>
        <taxon>Ecdysozoa</taxon>
        <taxon>Arthropoda</taxon>
        <taxon>Hexapoda</taxon>
        <taxon>Insecta</taxon>
        <taxon>Pterygota</taxon>
        <taxon>Neoptera</taxon>
        <taxon>Endopterygota</taxon>
        <taxon>Diptera</taxon>
        <taxon>Nematocera</taxon>
        <taxon>Culicoidea</taxon>
        <taxon>Culicidae</taxon>
        <taxon>Culicinae</taxon>
        <taxon>Aedini</taxon>
        <taxon>Aedes</taxon>
        <taxon>Stegomyia</taxon>
    </lineage>
</organism>
<accession>A0A1S4EZH0</accession>
<feature type="compositionally biased region" description="Polar residues" evidence="1">
    <location>
        <begin position="86"/>
        <end position="108"/>
    </location>
</feature>
<reference evidence="2" key="2">
    <citation type="journal article" date="2007" name="Science">
        <title>Genome sequence of Aedes aegypti, a major arbovirus vector.</title>
        <authorList>
            <person name="Nene V."/>
            <person name="Wortman J.R."/>
            <person name="Lawson D."/>
            <person name="Haas B."/>
            <person name="Kodira C."/>
            <person name="Tu Z.J."/>
            <person name="Loftus B."/>
            <person name="Xi Z."/>
            <person name="Megy K."/>
            <person name="Grabherr M."/>
            <person name="Ren Q."/>
            <person name="Zdobnov E.M."/>
            <person name="Lobo N.F."/>
            <person name="Campbell K.S."/>
            <person name="Brown S.E."/>
            <person name="Bonaldo M.F."/>
            <person name="Zhu J."/>
            <person name="Sinkins S.P."/>
            <person name="Hogenkamp D.G."/>
            <person name="Amedeo P."/>
            <person name="Arensburger P."/>
            <person name="Atkinson P.W."/>
            <person name="Bidwell S."/>
            <person name="Biedler J."/>
            <person name="Birney E."/>
            <person name="Bruggner R.V."/>
            <person name="Costas J."/>
            <person name="Coy M.R."/>
            <person name="Crabtree J."/>
            <person name="Crawford M."/>
            <person name="Debruyn B."/>
            <person name="Decaprio D."/>
            <person name="Eiglmeier K."/>
            <person name="Eisenstadt E."/>
            <person name="El-Dorry H."/>
            <person name="Gelbart W.M."/>
            <person name="Gomes S.L."/>
            <person name="Hammond M."/>
            <person name="Hannick L.I."/>
            <person name="Hogan J.R."/>
            <person name="Holmes M.H."/>
            <person name="Jaffe D."/>
            <person name="Johnston J.S."/>
            <person name="Kennedy R.C."/>
            <person name="Koo H."/>
            <person name="Kravitz S."/>
            <person name="Kriventseva E.V."/>
            <person name="Kulp D."/>
            <person name="Labutti K."/>
            <person name="Lee E."/>
            <person name="Li S."/>
            <person name="Lovin D.D."/>
            <person name="Mao C."/>
            <person name="Mauceli E."/>
            <person name="Menck C.F."/>
            <person name="Miller J.R."/>
            <person name="Montgomery P."/>
            <person name="Mori A."/>
            <person name="Nascimento A.L."/>
            <person name="Naveira H.F."/>
            <person name="Nusbaum C."/>
            <person name="O'leary S."/>
            <person name="Orvis J."/>
            <person name="Pertea M."/>
            <person name="Quesneville H."/>
            <person name="Reidenbach K.R."/>
            <person name="Rogers Y.H."/>
            <person name="Roth C.W."/>
            <person name="Schneider J.R."/>
            <person name="Schatz M."/>
            <person name="Shumway M."/>
            <person name="Stanke M."/>
            <person name="Stinson E.O."/>
            <person name="Tubio J.M."/>
            <person name="Vanzee J.P."/>
            <person name="Verjovski-Almeida S."/>
            <person name="Werner D."/>
            <person name="White O."/>
            <person name="Wyder S."/>
            <person name="Zeng Q."/>
            <person name="Zhao Q."/>
            <person name="Zhao Y."/>
            <person name="Hill C.A."/>
            <person name="Raikhel A.S."/>
            <person name="Soares M.B."/>
            <person name="Knudson D.L."/>
            <person name="Lee N.H."/>
            <person name="Galagan J."/>
            <person name="Salzberg S.L."/>
            <person name="Paulsen I.T."/>
            <person name="Dimopoulos G."/>
            <person name="Collins F.H."/>
            <person name="Birren B."/>
            <person name="Fraser-Liggett C.M."/>
            <person name="Severson D.W."/>
        </authorList>
    </citation>
    <scope>NUCLEOTIDE SEQUENCE [LARGE SCALE GENOMIC DNA]</scope>
    <source>
        <strain evidence="2">Liverpool</strain>
    </source>
</reference>
<feature type="region of interest" description="Disordered" evidence="1">
    <location>
        <begin position="66"/>
        <end position="108"/>
    </location>
</feature>